<dbReference type="Proteomes" id="UP001215087">
    <property type="component" value="Unassembled WGS sequence"/>
</dbReference>
<reference evidence="1 2" key="1">
    <citation type="submission" date="2023-02" db="EMBL/GenBank/DDBJ databases">
        <title>Comparative genome analysis of Eubacterium limosum species.</title>
        <authorList>
            <person name="Bak J.E."/>
        </authorList>
    </citation>
    <scope>NUCLEOTIDE SEQUENCE [LARGE SCALE GENOMIC DNA]</scope>
    <source>
        <strain evidence="1 2">KGMB01548</strain>
    </source>
</reference>
<name>A0ABT5UU82_EUBLI</name>
<keyword evidence="2" id="KW-1185">Reference proteome</keyword>
<gene>
    <name evidence="1" type="ORF">PTZ04_16745</name>
</gene>
<comment type="caution">
    <text evidence="1">The sequence shown here is derived from an EMBL/GenBank/DDBJ whole genome shotgun (WGS) entry which is preliminary data.</text>
</comment>
<accession>A0ABT5UU82</accession>
<evidence type="ECO:0000313" key="1">
    <source>
        <dbReference type="EMBL" id="MDE1471909.1"/>
    </source>
</evidence>
<evidence type="ECO:0000313" key="2">
    <source>
        <dbReference type="Proteomes" id="UP001215087"/>
    </source>
</evidence>
<organism evidence="1 2">
    <name type="scientific">Eubacterium limosum</name>
    <dbReference type="NCBI Taxonomy" id="1736"/>
    <lineage>
        <taxon>Bacteria</taxon>
        <taxon>Bacillati</taxon>
        <taxon>Bacillota</taxon>
        <taxon>Clostridia</taxon>
        <taxon>Eubacteriales</taxon>
        <taxon>Eubacteriaceae</taxon>
        <taxon>Eubacterium</taxon>
    </lineage>
</organism>
<proteinExistence type="predicted"/>
<dbReference type="RefSeq" id="WP_227208597.1">
    <property type="nucleotide sequence ID" value="NZ_JAJCLO010000013.1"/>
</dbReference>
<protein>
    <submittedName>
        <fullName evidence="1">Uncharacterized protein</fullName>
    </submittedName>
</protein>
<sequence length="62" mass="7099">MMEILYLCDCKACKQCGINSEDCKHTTDIKHAVNFCGEETLDLYIEREKENEPAIGSDRTEI</sequence>
<dbReference type="EMBL" id="JAQSVD010000011">
    <property type="protein sequence ID" value="MDE1471909.1"/>
    <property type="molecule type" value="Genomic_DNA"/>
</dbReference>